<proteinExistence type="inferred from homology"/>
<feature type="transmembrane region" description="Helical" evidence="7">
    <location>
        <begin position="283"/>
        <end position="303"/>
    </location>
</feature>
<evidence type="ECO:0000256" key="5">
    <source>
        <dbReference type="ARBA" id="ARBA00022989"/>
    </source>
</evidence>
<dbReference type="SUPFAM" id="SSF161098">
    <property type="entry name" value="MetI-like"/>
    <property type="match status" value="1"/>
</dbReference>
<keyword evidence="3" id="KW-1003">Cell membrane</keyword>
<keyword evidence="4 7" id="KW-0812">Transmembrane</keyword>
<feature type="transmembrane region" description="Helical" evidence="7">
    <location>
        <begin position="127"/>
        <end position="146"/>
    </location>
</feature>
<keyword evidence="6 7" id="KW-0472">Membrane</keyword>
<name>A0A238V7A8_9ACTN</name>
<keyword evidence="2 7" id="KW-0813">Transport</keyword>
<feature type="transmembrane region" description="Helical" evidence="7">
    <location>
        <begin position="69"/>
        <end position="89"/>
    </location>
</feature>
<dbReference type="Proteomes" id="UP000198415">
    <property type="component" value="Unassembled WGS sequence"/>
</dbReference>
<keyword evidence="10" id="KW-1185">Reference proteome</keyword>
<evidence type="ECO:0000256" key="4">
    <source>
        <dbReference type="ARBA" id="ARBA00022692"/>
    </source>
</evidence>
<dbReference type="RefSeq" id="WP_089291533.1">
    <property type="nucleotide sequence ID" value="NZ_BOMU01000004.1"/>
</dbReference>
<feature type="transmembrane region" description="Helical" evidence="7">
    <location>
        <begin position="253"/>
        <end position="271"/>
    </location>
</feature>
<dbReference type="EMBL" id="FZNR01000001">
    <property type="protein sequence ID" value="SNR30136.1"/>
    <property type="molecule type" value="Genomic_DNA"/>
</dbReference>
<evidence type="ECO:0000256" key="2">
    <source>
        <dbReference type="ARBA" id="ARBA00022448"/>
    </source>
</evidence>
<comment type="similarity">
    <text evidence="7">Belongs to the binding-protein-dependent transport system permease family.</text>
</comment>
<feature type="transmembrane region" description="Helical" evidence="7">
    <location>
        <begin position="229"/>
        <end position="247"/>
    </location>
</feature>
<dbReference type="PANTHER" id="PTHR30151">
    <property type="entry name" value="ALKANE SULFONATE ABC TRANSPORTER-RELATED, MEMBRANE SUBUNIT"/>
    <property type="match status" value="1"/>
</dbReference>
<accession>A0A238V7A8</accession>
<feature type="transmembrane region" description="Helical" evidence="7">
    <location>
        <begin position="158"/>
        <end position="178"/>
    </location>
</feature>
<evidence type="ECO:0000256" key="6">
    <source>
        <dbReference type="ARBA" id="ARBA00023136"/>
    </source>
</evidence>
<dbReference type="PANTHER" id="PTHR30151:SF40">
    <property type="entry name" value="TRANSPORT SYSTEM INTEGRAL MEMBRANE PROTEIN"/>
    <property type="match status" value="1"/>
</dbReference>
<keyword evidence="5 7" id="KW-1133">Transmembrane helix</keyword>
<dbReference type="GO" id="GO:0055085">
    <property type="term" value="P:transmembrane transport"/>
    <property type="evidence" value="ECO:0007669"/>
    <property type="project" value="InterPro"/>
</dbReference>
<evidence type="ECO:0000313" key="9">
    <source>
        <dbReference type="EMBL" id="SNR30136.1"/>
    </source>
</evidence>
<gene>
    <name evidence="9" type="ORF">SAMN06264365_101798</name>
</gene>
<evidence type="ECO:0000313" key="10">
    <source>
        <dbReference type="Proteomes" id="UP000198415"/>
    </source>
</evidence>
<feature type="domain" description="ABC transmembrane type-1" evidence="8">
    <location>
        <begin position="120"/>
        <end position="303"/>
    </location>
</feature>
<dbReference type="CDD" id="cd06261">
    <property type="entry name" value="TM_PBP2"/>
    <property type="match status" value="1"/>
</dbReference>
<reference evidence="9 10" key="1">
    <citation type="submission" date="2017-06" db="EMBL/GenBank/DDBJ databases">
        <authorList>
            <person name="Kim H.J."/>
            <person name="Triplett B.A."/>
        </authorList>
    </citation>
    <scope>NUCLEOTIDE SEQUENCE [LARGE SCALE GENOMIC DNA]</scope>
    <source>
        <strain evidence="9 10">DSM 43151</strain>
    </source>
</reference>
<dbReference type="InterPro" id="IPR035906">
    <property type="entry name" value="MetI-like_sf"/>
</dbReference>
<feature type="transmembrane region" description="Helical" evidence="7">
    <location>
        <begin position="184"/>
        <end position="208"/>
    </location>
</feature>
<dbReference type="OrthoDB" id="9796361at2"/>
<dbReference type="AlphaFoldDB" id="A0A238V7A8"/>
<dbReference type="GO" id="GO:0005886">
    <property type="term" value="C:plasma membrane"/>
    <property type="evidence" value="ECO:0007669"/>
    <property type="project" value="UniProtKB-SubCell"/>
</dbReference>
<protein>
    <submittedName>
        <fullName evidence="9">NitT/TauT family transport system permease protein</fullName>
    </submittedName>
</protein>
<dbReference type="Pfam" id="PF00528">
    <property type="entry name" value="BPD_transp_1"/>
    <property type="match status" value="1"/>
</dbReference>
<evidence type="ECO:0000256" key="3">
    <source>
        <dbReference type="ARBA" id="ARBA00022475"/>
    </source>
</evidence>
<evidence type="ECO:0000256" key="7">
    <source>
        <dbReference type="RuleBase" id="RU363032"/>
    </source>
</evidence>
<dbReference type="PROSITE" id="PS50928">
    <property type="entry name" value="ABC_TM1"/>
    <property type="match status" value="1"/>
</dbReference>
<dbReference type="InterPro" id="IPR000515">
    <property type="entry name" value="MetI-like"/>
</dbReference>
<evidence type="ECO:0000259" key="8">
    <source>
        <dbReference type="PROSITE" id="PS50928"/>
    </source>
</evidence>
<evidence type="ECO:0000256" key="1">
    <source>
        <dbReference type="ARBA" id="ARBA00004651"/>
    </source>
</evidence>
<sequence length="319" mass="34337">MPTEPPAPTKYAGARAGLEGLLAAETTGLGPEPQKIKTLTADEVSGLDALELAPKREKGRLGLRLWNSAWPKLLAIAIVVLAWELVYLAEWKPAYVFPSPTDVFATLKDLVTTVDFWDGVRLTMTRAITGFALAVAIGTVVGAAVSRFAPLRAAIGSLITGLQTMPSIMWFPLAILLFQLGEQAIMFVVVIGAAPSVANGLISGIDYVPRTWLRVGQVMGMKGFSRYRHLILPASLPSFVSGLKQGWAFSWRSLMAGELLVIVPGTISVGVRMQNARDLSDTPLVISYILVVLVIGILIDQLFNAADNALRKRWGLTGS</sequence>
<comment type="subcellular location">
    <subcellularLocation>
        <location evidence="1 7">Cell membrane</location>
        <topology evidence="1 7">Multi-pass membrane protein</topology>
    </subcellularLocation>
</comment>
<organism evidence="9 10">
    <name type="scientific">Actinoplanes regularis</name>
    <dbReference type="NCBI Taxonomy" id="52697"/>
    <lineage>
        <taxon>Bacteria</taxon>
        <taxon>Bacillati</taxon>
        <taxon>Actinomycetota</taxon>
        <taxon>Actinomycetes</taxon>
        <taxon>Micromonosporales</taxon>
        <taxon>Micromonosporaceae</taxon>
        <taxon>Actinoplanes</taxon>
    </lineage>
</organism>
<dbReference type="Gene3D" id="1.10.3720.10">
    <property type="entry name" value="MetI-like"/>
    <property type="match status" value="1"/>
</dbReference>